<protein>
    <submittedName>
        <fullName evidence="1">CopD family protein</fullName>
    </submittedName>
</protein>
<dbReference type="Proteomes" id="UP001055013">
    <property type="component" value="Unassembled WGS sequence"/>
</dbReference>
<sequence>MNYGSLDIVRLSFMALQNLGLAAMVGSLLSAWWLRKPGPNWQVRASAKLALVFRVSAVVALLSSIAGFWVHCALMSEAAVLDAWPAVRSMLLNTQFGHIWAMGAGLLLCMVVLSFKRTRRATIPVQPLMWLAFAGVALAKSNAGHPVDAGFLSLPVWVDWVHLLAVSSWVGMVLMSAYIVSPGMLHARPTELSLGASYVQAMSDAATFALITLFLTGAFNGWRGVNAPENVFGSSYGLVLVFKLVLVLVAAALGGHNRFFEMPALLASLRGSSSDMQKRRLTRFTTVLHIESWVLIGVIAIATVLVSSPLPGTE</sequence>
<comment type="caution">
    <text evidence="1">The sequence shown here is derived from an EMBL/GenBank/DDBJ whole genome shotgun (WGS) entry which is preliminary data.</text>
</comment>
<evidence type="ECO:0000313" key="1">
    <source>
        <dbReference type="EMBL" id="GJH18089.1"/>
    </source>
</evidence>
<proteinExistence type="predicted"/>
<dbReference type="EMBL" id="BPUR01000008">
    <property type="protein sequence ID" value="GJH18089.1"/>
    <property type="molecule type" value="Genomic_DNA"/>
</dbReference>
<keyword evidence="2" id="KW-1185">Reference proteome</keyword>
<evidence type="ECO:0000313" key="2">
    <source>
        <dbReference type="Proteomes" id="UP001055013"/>
    </source>
</evidence>
<accession>A0ACB5QSM0</accession>
<gene>
    <name evidence="1" type="ORF">CBA19CS22_16125</name>
</gene>
<organism evidence="1 2">
    <name type="scientific">Caballeronia novacaledonica</name>
    <dbReference type="NCBI Taxonomy" id="1544861"/>
    <lineage>
        <taxon>Bacteria</taxon>
        <taxon>Pseudomonadati</taxon>
        <taxon>Pseudomonadota</taxon>
        <taxon>Betaproteobacteria</taxon>
        <taxon>Burkholderiales</taxon>
        <taxon>Burkholderiaceae</taxon>
        <taxon>Caballeronia</taxon>
    </lineage>
</organism>
<reference evidence="1" key="1">
    <citation type="submission" date="2021-09" db="EMBL/GenBank/DDBJ databases">
        <title>Isolation and characterization of 3-chlorobenzoate degrading bacteria from soils in Shizuoka.</title>
        <authorList>
            <person name="Ifat A."/>
            <person name="Ogawa N."/>
            <person name="Kimbara K."/>
            <person name="Moriuchi R."/>
            <person name="Dohra H."/>
            <person name="Shintani M."/>
        </authorList>
    </citation>
    <scope>NUCLEOTIDE SEQUENCE</scope>
    <source>
        <strain evidence="1">19CS2-2</strain>
    </source>
</reference>
<name>A0ACB5QSM0_9BURK</name>